<gene>
    <name evidence="1" type="ORF">QOZ94_001226</name>
</gene>
<dbReference type="Proteomes" id="UP001241747">
    <property type="component" value="Unassembled WGS sequence"/>
</dbReference>
<evidence type="ECO:0000313" key="2">
    <source>
        <dbReference type="Proteomes" id="UP001241747"/>
    </source>
</evidence>
<evidence type="ECO:0000313" key="1">
    <source>
        <dbReference type="EMBL" id="MDQ0504452.1"/>
    </source>
</evidence>
<protein>
    <submittedName>
        <fullName evidence="1">Hemoglobin</fullName>
    </submittedName>
</protein>
<reference evidence="1 2" key="1">
    <citation type="submission" date="2023-07" db="EMBL/GenBank/DDBJ databases">
        <title>Genomic Encyclopedia of Type Strains, Phase IV (KMG-IV): sequencing the most valuable type-strain genomes for metagenomic binning, comparative biology and taxonomic classification.</title>
        <authorList>
            <person name="Goeker M."/>
        </authorList>
    </citation>
    <scope>NUCLEOTIDE SEQUENCE [LARGE SCALE GENOMIC DNA]</scope>
    <source>
        <strain evidence="1 2">DSM 3770</strain>
    </source>
</reference>
<dbReference type="InterPro" id="IPR009050">
    <property type="entry name" value="Globin-like_sf"/>
</dbReference>
<dbReference type="EMBL" id="JAUSVY010000002">
    <property type="protein sequence ID" value="MDQ0504452.1"/>
    <property type="molecule type" value="Genomic_DNA"/>
</dbReference>
<dbReference type="CDD" id="cd08916">
    <property type="entry name" value="TrHb3_P"/>
    <property type="match status" value="1"/>
</dbReference>
<sequence>MTNAIPLAEAAPDAPSEAAIHDLVYSFYDAVRADPLIGPVFAAKIAPEAWPAHLAKMCDFWSSVLRKSKRYDGRPLPPHLTLGPVGDAHFARWLTLFRPVARRVLDHEAALRAIAHAERMAMSFRMGIAVHKGEDSTRIGPLPEEP</sequence>
<dbReference type="InterPro" id="IPR012292">
    <property type="entry name" value="Globin/Proto"/>
</dbReference>
<dbReference type="SUPFAM" id="SSF46458">
    <property type="entry name" value="Globin-like"/>
    <property type="match status" value="1"/>
</dbReference>
<dbReference type="RefSeq" id="WP_237345063.1">
    <property type="nucleotide sequence ID" value="NZ_JABWGX010000007.1"/>
</dbReference>
<keyword evidence="2" id="KW-1185">Reference proteome</keyword>
<proteinExistence type="predicted"/>
<comment type="caution">
    <text evidence="1">The sequence shown here is derived from an EMBL/GenBank/DDBJ whole genome shotgun (WGS) entry which is preliminary data.</text>
</comment>
<accession>A0ABU0LBI0</accession>
<dbReference type="Gene3D" id="1.10.490.10">
    <property type="entry name" value="Globins"/>
    <property type="match status" value="1"/>
</dbReference>
<organism evidence="1 2">
    <name type="scientific">Xanthobacter agilis</name>
    <dbReference type="NCBI Taxonomy" id="47492"/>
    <lineage>
        <taxon>Bacteria</taxon>
        <taxon>Pseudomonadati</taxon>
        <taxon>Pseudomonadota</taxon>
        <taxon>Alphaproteobacteria</taxon>
        <taxon>Hyphomicrobiales</taxon>
        <taxon>Xanthobacteraceae</taxon>
        <taxon>Xanthobacter</taxon>
    </lineage>
</organism>
<name>A0ABU0LBI0_XANAG</name>